<name>A0A6Y6HPK3_SALER</name>
<keyword evidence="2" id="KW-0812">Transmembrane</keyword>
<evidence type="ECO:0000313" key="3">
    <source>
        <dbReference type="EMBL" id="HAB6829965.1"/>
    </source>
</evidence>
<proteinExistence type="predicted"/>
<keyword evidence="2" id="KW-0472">Membrane</keyword>
<comment type="caution">
    <text evidence="3">The sequence shown here is derived from an EMBL/GenBank/DDBJ whole genome shotgun (WGS) entry which is preliminary data.</text>
</comment>
<feature type="coiled-coil region" evidence="1">
    <location>
        <begin position="150"/>
        <end position="178"/>
    </location>
</feature>
<feature type="transmembrane region" description="Helical" evidence="2">
    <location>
        <begin position="32"/>
        <end position="51"/>
    </location>
</feature>
<feature type="transmembrane region" description="Helical" evidence="2">
    <location>
        <begin position="58"/>
        <end position="75"/>
    </location>
</feature>
<reference evidence="3" key="2">
    <citation type="submission" date="2019-01" db="EMBL/GenBank/DDBJ databases">
        <authorList>
            <consortium name="NCBI Pathogen Detection Project"/>
        </authorList>
    </citation>
    <scope>NUCLEOTIDE SEQUENCE</scope>
    <source>
        <strain evidence="3">Monophasic variant of S.Typhimurium</strain>
    </source>
</reference>
<dbReference type="EMBL" id="DAAHOH010000052">
    <property type="protein sequence ID" value="HAB6829965.1"/>
    <property type="molecule type" value="Genomic_DNA"/>
</dbReference>
<gene>
    <name evidence="3" type="ORF">GYJ20_22585</name>
</gene>
<keyword evidence="2" id="KW-1133">Transmembrane helix</keyword>
<evidence type="ECO:0000256" key="1">
    <source>
        <dbReference type="SAM" id="Coils"/>
    </source>
</evidence>
<accession>A0A6Y6HPK3</accession>
<feature type="transmembrane region" description="Helical" evidence="2">
    <location>
        <begin position="81"/>
        <end position="107"/>
    </location>
</feature>
<organism evidence="3">
    <name type="scientific">Salmonella enterica</name>
    <name type="common">Salmonella choleraesuis</name>
    <dbReference type="NCBI Taxonomy" id="28901"/>
    <lineage>
        <taxon>Bacteria</taxon>
        <taxon>Pseudomonadati</taxon>
        <taxon>Pseudomonadota</taxon>
        <taxon>Gammaproteobacteria</taxon>
        <taxon>Enterobacterales</taxon>
        <taxon>Enterobacteriaceae</taxon>
        <taxon>Salmonella</taxon>
    </lineage>
</organism>
<sequence length="242" mass="27855">MNTDSSTEKLTENDLIKVSFGDAIKDKLFNKVFAYILISFLIINWKDILILMKSKDDILYTLSVTFVGGKIPLVYEGVLPPWLYHFCLPFIFGIIASIAAPIVTLCVSKLTSKIYTEIRYLDADMDQNKRKALQIKETEIIKSINDTQFNKRIMDENKNELERLLRQQKEIMAAIKLLYDDVGVIIELFKSRGVGIDSPEKLYDFVMAIKKTSLYNGDHDFNKLVADISNLFDKTEIDFSKR</sequence>
<keyword evidence="1" id="KW-0175">Coiled coil</keyword>
<dbReference type="AlphaFoldDB" id="A0A6Y6HPK3"/>
<protein>
    <submittedName>
        <fullName evidence="3">Uncharacterized protein</fullName>
    </submittedName>
</protein>
<reference evidence="3" key="1">
    <citation type="journal article" date="2018" name="Genome Biol.">
        <title>SKESA: strategic k-mer extension for scrupulous assemblies.</title>
        <authorList>
            <person name="Souvorov A."/>
            <person name="Agarwala R."/>
            <person name="Lipman D.J."/>
        </authorList>
    </citation>
    <scope>NUCLEOTIDE SEQUENCE</scope>
    <source>
        <strain evidence="3">Monophasic variant of S.Typhimurium</strain>
    </source>
</reference>
<evidence type="ECO:0000256" key="2">
    <source>
        <dbReference type="SAM" id="Phobius"/>
    </source>
</evidence>